<dbReference type="InterPro" id="IPR001647">
    <property type="entry name" value="HTH_TetR"/>
</dbReference>
<dbReference type="InterPro" id="IPR011075">
    <property type="entry name" value="TetR_C"/>
</dbReference>
<dbReference type="Pfam" id="PF16925">
    <property type="entry name" value="TetR_C_13"/>
    <property type="match status" value="1"/>
</dbReference>
<dbReference type="RefSeq" id="WP_189028864.1">
    <property type="nucleotide sequence ID" value="NZ_BMNE01000003.1"/>
</dbReference>
<dbReference type="PANTHER" id="PTHR47506">
    <property type="entry name" value="TRANSCRIPTIONAL REGULATORY PROTEIN"/>
    <property type="match status" value="1"/>
</dbReference>
<protein>
    <submittedName>
        <fullName evidence="6">TetR family transcriptional regulator</fullName>
    </submittedName>
</protein>
<dbReference type="PROSITE" id="PS50977">
    <property type="entry name" value="HTH_TETR_2"/>
    <property type="match status" value="1"/>
</dbReference>
<dbReference type="Pfam" id="PF00440">
    <property type="entry name" value="TetR_N"/>
    <property type="match status" value="1"/>
</dbReference>
<keyword evidence="7" id="KW-1185">Reference proteome</keyword>
<dbReference type="Proteomes" id="UP000658127">
    <property type="component" value="Unassembled WGS sequence"/>
</dbReference>
<reference evidence="7" key="1">
    <citation type="journal article" date="2019" name="Int. J. Syst. Evol. Microbiol.">
        <title>The Global Catalogue of Microorganisms (GCM) 10K type strain sequencing project: providing services to taxonomists for standard genome sequencing and annotation.</title>
        <authorList>
            <consortium name="The Broad Institute Genomics Platform"/>
            <consortium name="The Broad Institute Genome Sequencing Center for Infectious Disease"/>
            <person name="Wu L."/>
            <person name="Ma J."/>
        </authorList>
    </citation>
    <scope>NUCLEOTIDE SEQUENCE [LARGE SCALE GENOMIC DNA]</scope>
    <source>
        <strain evidence="7">CGMCC 4.7329</strain>
    </source>
</reference>
<proteinExistence type="predicted"/>
<dbReference type="EMBL" id="BMNE01000003">
    <property type="protein sequence ID" value="GGN81969.1"/>
    <property type="molecule type" value="Genomic_DNA"/>
</dbReference>
<comment type="caution">
    <text evidence="6">The sequence shown here is derived from an EMBL/GenBank/DDBJ whole genome shotgun (WGS) entry which is preliminary data.</text>
</comment>
<evidence type="ECO:0000313" key="6">
    <source>
        <dbReference type="EMBL" id="GGN81969.1"/>
    </source>
</evidence>
<dbReference type="InterPro" id="IPR009057">
    <property type="entry name" value="Homeodomain-like_sf"/>
</dbReference>
<evidence type="ECO:0000256" key="1">
    <source>
        <dbReference type="ARBA" id="ARBA00023015"/>
    </source>
</evidence>
<dbReference type="SUPFAM" id="SSF46689">
    <property type="entry name" value="Homeodomain-like"/>
    <property type="match status" value="1"/>
</dbReference>
<keyword evidence="1" id="KW-0805">Transcription regulation</keyword>
<dbReference type="Gene3D" id="1.10.357.10">
    <property type="entry name" value="Tetracycline Repressor, domain 2"/>
    <property type="match status" value="1"/>
</dbReference>
<dbReference type="SUPFAM" id="SSF48498">
    <property type="entry name" value="Tetracyclin repressor-like, C-terminal domain"/>
    <property type="match status" value="1"/>
</dbReference>
<organism evidence="6 7">
    <name type="scientific">Nocardia rhizosphaerihabitans</name>
    <dbReference type="NCBI Taxonomy" id="1691570"/>
    <lineage>
        <taxon>Bacteria</taxon>
        <taxon>Bacillati</taxon>
        <taxon>Actinomycetota</taxon>
        <taxon>Actinomycetes</taxon>
        <taxon>Mycobacteriales</taxon>
        <taxon>Nocardiaceae</taxon>
        <taxon>Nocardia</taxon>
    </lineage>
</organism>
<keyword evidence="2 4" id="KW-0238">DNA-binding</keyword>
<evidence type="ECO:0000313" key="7">
    <source>
        <dbReference type="Proteomes" id="UP000658127"/>
    </source>
</evidence>
<accession>A0ABQ2KHD7</accession>
<evidence type="ECO:0000256" key="3">
    <source>
        <dbReference type="ARBA" id="ARBA00023163"/>
    </source>
</evidence>
<sequence>MARPRNFDTDTVLDRAVDQFWSHGYANTSPAQLADATGIGKGSLYNTFGSKRALFDQALERYGHQGVAMAQDYMSRPGTTRECLREYLRAAVDLDFTTPIRRGCLAVNTAAEFGGQDPAITKTLRDIEHRIVAALAARIDQGRRDGDVDASIDPHAIAALLFTTSAGLRIMAKTNDAPELYRLVDVALTVL</sequence>
<evidence type="ECO:0000256" key="4">
    <source>
        <dbReference type="PROSITE-ProRule" id="PRU00335"/>
    </source>
</evidence>
<dbReference type="PANTHER" id="PTHR47506:SF1">
    <property type="entry name" value="HTH-TYPE TRANSCRIPTIONAL REGULATOR YJDC"/>
    <property type="match status" value="1"/>
</dbReference>
<feature type="DNA-binding region" description="H-T-H motif" evidence="4">
    <location>
        <begin position="29"/>
        <end position="48"/>
    </location>
</feature>
<name>A0ABQ2KHD7_9NOCA</name>
<dbReference type="InterPro" id="IPR036271">
    <property type="entry name" value="Tet_transcr_reg_TetR-rel_C_sf"/>
</dbReference>
<dbReference type="PRINTS" id="PR00455">
    <property type="entry name" value="HTHTETR"/>
</dbReference>
<dbReference type="Gene3D" id="1.10.10.60">
    <property type="entry name" value="Homeodomain-like"/>
    <property type="match status" value="1"/>
</dbReference>
<feature type="domain" description="HTH tetR-type" evidence="5">
    <location>
        <begin position="6"/>
        <end position="66"/>
    </location>
</feature>
<evidence type="ECO:0000256" key="2">
    <source>
        <dbReference type="ARBA" id="ARBA00023125"/>
    </source>
</evidence>
<evidence type="ECO:0000259" key="5">
    <source>
        <dbReference type="PROSITE" id="PS50977"/>
    </source>
</evidence>
<gene>
    <name evidence="6" type="ORF">GCM10011610_32910</name>
</gene>
<keyword evidence="3" id="KW-0804">Transcription</keyword>